<evidence type="ECO:0000256" key="4">
    <source>
        <dbReference type="PROSITE-ProRule" id="PRU00433"/>
    </source>
</evidence>
<evidence type="ECO:0000313" key="8">
    <source>
        <dbReference type="Proteomes" id="UP000239907"/>
    </source>
</evidence>
<comment type="caution">
    <text evidence="7">The sequence shown here is derived from an EMBL/GenBank/DDBJ whole genome shotgun (WGS) entry which is preliminary data.</text>
</comment>
<dbReference type="InterPro" id="IPR009056">
    <property type="entry name" value="Cyt_c-like_dom"/>
</dbReference>
<feature type="domain" description="Cytochrome c" evidence="6">
    <location>
        <begin position="832"/>
        <end position="969"/>
    </location>
</feature>
<keyword evidence="1 4" id="KW-0349">Heme</keyword>
<dbReference type="PANTHER" id="PTHR33546">
    <property type="entry name" value="LARGE, MULTIFUNCTIONAL SECRETED PROTEIN-RELATED"/>
    <property type="match status" value="1"/>
</dbReference>
<evidence type="ECO:0000256" key="5">
    <source>
        <dbReference type="SAM" id="SignalP"/>
    </source>
</evidence>
<evidence type="ECO:0000256" key="3">
    <source>
        <dbReference type="ARBA" id="ARBA00023004"/>
    </source>
</evidence>
<dbReference type="GO" id="GO:0009055">
    <property type="term" value="F:electron transfer activity"/>
    <property type="evidence" value="ECO:0007669"/>
    <property type="project" value="InterPro"/>
</dbReference>
<dbReference type="Gene3D" id="1.10.760.10">
    <property type="entry name" value="Cytochrome c-like domain"/>
    <property type="match status" value="1"/>
</dbReference>
<sequence length="1117" mass="123011">MIPRTLLTVLFCTLSAHAQRGLTDIPNPDPVVQKQGFNLPEGMQIELFASDPMIAKPVQMNFDTQGRLWLVSSGMYPHIVPGAEENDRVLVLEDTNGDGKADKRTVFAENLHIPTAVLPVDGGAYVANSTEILFLEDTDGDGKADKRTVVLSGFGTEDTHHLVHTLKQGPDGMIYFMQSVYIHSHLETPYGVRRLMGGGIWHFRPETQRAEILSKGLWNPWGFAFDDYGQTFATDGAGGQGINYIFPRSVFHPSPGAKRVMKGLNPGQPKLCGLEILSGSHVPDALRGVMISPDFRGHRINTYKLTPDGSTYTSTRIADFLSSSHRAFRPIDVKMGPDGAVYIADWYNPIIQHGEVDFRDKRRDHTRGRIWRVTFKDRPLIEKKNFSKATIDQILSSLLSKERVHRDLARTELRNRKKSETFPKLKSWSAGLKDDFSLLQAMWAYQALNSTNVDIVTTLASSSDPRYRAAALRLIYHRYDEVTGAKEIVRKAIDDKNAQVRLGAISCLAQMPDSQSVPLALRALDHPVDKPIDFALWSIVREHEAHWVPQFESGKNIFDGNLPHLLFAMKSLGKPLSLKIIFKGLDDDSLDAQQKAQAIEVISQVGNAKDLERLLDLAPNNPAVLDHLITAKKIRKLQPAKGLEKILPLLESDQPEIFSKAAQLAGLWKLAPARKKLVAALMDSPKKRKAAAEGLRLYGGAQAVTLFEKMIQQNTDEPLRILAVRELASLAPDKAAAAAVELLAKDDGSDRHSLLSLFLKNPKASTALANALKGKTLSPKIASLGLQRAGTSGKPPKDLMEALKIAGKLKPMTQKLSAKDMATMVKRVNTDGDPHRGETIYRRVAMQCTACHAIGGIGSPIGPDLVSIGASAPVDYLITSLLNPNDKIKEGYHTTSVIEKNGNAHTGGLVSEGREEVVLRDFAGKSIRIARADIKSLKISPVSMMPPGLTASLREDEFIDLVRFLSELGKEGDFKTDARQVIRKWKVLQSHKRVADQIAHRGAVIFAEPFKGYLWTPLVSRVNGGIRPGDLPIVKGRGNSRWGVARFGLGSKKKGKVILKINNTHQMYLFDGIKEIKLPKEGPATIVVNAGGADDRFTLAVNSTQRLAPFLIETQTK</sequence>
<dbReference type="SUPFAM" id="SSF46626">
    <property type="entry name" value="Cytochrome c"/>
    <property type="match status" value="1"/>
</dbReference>
<dbReference type="NCBIfam" id="TIGR02604">
    <property type="entry name" value="Piru_Ver_Nterm"/>
    <property type="match status" value="1"/>
</dbReference>
<dbReference type="InterPro" id="IPR016024">
    <property type="entry name" value="ARM-type_fold"/>
</dbReference>
<dbReference type="OrthoDB" id="173974at2"/>
<keyword evidence="5" id="KW-0732">Signal</keyword>
<dbReference type="InterPro" id="IPR011042">
    <property type="entry name" value="6-blade_b-propeller_TolB-like"/>
</dbReference>
<dbReference type="SUPFAM" id="SSF48371">
    <property type="entry name" value="ARM repeat"/>
    <property type="match status" value="1"/>
</dbReference>
<feature type="chain" id="PRO_5015443330" description="Cytochrome c domain-containing protein" evidence="5">
    <location>
        <begin position="19"/>
        <end position="1117"/>
    </location>
</feature>
<accession>A0A2S7U0H4</accession>
<dbReference type="NCBIfam" id="TIGR02603">
    <property type="entry name" value="CxxCH_TIGR02603"/>
    <property type="match status" value="1"/>
</dbReference>
<dbReference type="EMBL" id="MQWA01000001">
    <property type="protein sequence ID" value="PQJ27693.1"/>
    <property type="molecule type" value="Genomic_DNA"/>
</dbReference>
<dbReference type="InterPro" id="IPR013428">
    <property type="entry name" value="Membrane-bound_put_N"/>
</dbReference>
<dbReference type="Pfam" id="PF23500">
    <property type="entry name" value="DUF7133"/>
    <property type="match status" value="2"/>
</dbReference>
<dbReference type="GO" id="GO:0020037">
    <property type="term" value="F:heme binding"/>
    <property type="evidence" value="ECO:0007669"/>
    <property type="project" value="InterPro"/>
</dbReference>
<gene>
    <name evidence="7" type="ORF">BSZ32_03710</name>
</gene>
<keyword evidence="2 4" id="KW-0479">Metal-binding</keyword>
<dbReference type="InterPro" id="IPR011989">
    <property type="entry name" value="ARM-like"/>
</dbReference>
<proteinExistence type="predicted"/>
<organism evidence="7 8">
    <name type="scientific">Rubritalea profundi</name>
    <dbReference type="NCBI Taxonomy" id="1658618"/>
    <lineage>
        <taxon>Bacteria</taxon>
        <taxon>Pseudomonadati</taxon>
        <taxon>Verrucomicrobiota</taxon>
        <taxon>Verrucomicrobiia</taxon>
        <taxon>Verrucomicrobiales</taxon>
        <taxon>Rubritaleaceae</taxon>
        <taxon>Rubritalea</taxon>
    </lineage>
</organism>
<evidence type="ECO:0000313" key="7">
    <source>
        <dbReference type="EMBL" id="PQJ27693.1"/>
    </source>
</evidence>
<feature type="signal peptide" evidence="5">
    <location>
        <begin position="1"/>
        <end position="18"/>
    </location>
</feature>
<protein>
    <recommendedName>
        <fullName evidence="6">Cytochrome c domain-containing protein</fullName>
    </recommendedName>
</protein>
<dbReference type="InterPro" id="IPR055557">
    <property type="entry name" value="DUF7133"/>
</dbReference>
<dbReference type="PROSITE" id="PS51007">
    <property type="entry name" value="CYTC"/>
    <property type="match status" value="1"/>
</dbReference>
<dbReference type="RefSeq" id="WP_105042181.1">
    <property type="nucleotide sequence ID" value="NZ_MQWA01000001.1"/>
</dbReference>
<dbReference type="GO" id="GO:0046872">
    <property type="term" value="F:metal ion binding"/>
    <property type="evidence" value="ECO:0007669"/>
    <property type="project" value="UniProtKB-KW"/>
</dbReference>
<evidence type="ECO:0000256" key="1">
    <source>
        <dbReference type="ARBA" id="ARBA00022617"/>
    </source>
</evidence>
<name>A0A2S7U0H4_9BACT</name>
<keyword evidence="8" id="KW-1185">Reference proteome</keyword>
<dbReference type="SUPFAM" id="SSF50952">
    <property type="entry name" value="Soluble quinoprotein glucose dehydrogenase"/>
    <property type="match status" value="1"/>
</dbReference>
<dbReference type="Proteomes" id="UP000239907">
    <property type="component" value="Unassembled WGS sequence"/>
</dbReference>
<dbReference type="PANTHER" id="PTHR33546:SF1">
    <property type="entry name" value="LARGE, MULTIFUNCTIONAL SECRETED PROTEIN"/>
    <property type="match status" value="1"/>
</dbReference>
<reference evidence="7 8" key="1">
    <citation type="submission" date="2016-12" db="EMBL/GenBank/DDBJ databases">
        <title>Study of bacterial adaptation to deep sea.</title>
        <authorList>
            <person name="Song J."/>
            <person name="Yoshizawa S."/>
            <person name="Kogure K."/>
        </authorList>
    </citation>
    <scope>NUCLEOTIDE SEQUENCE [LARGE SCALE GENOMIC DNA]</scope>
    <source>
        <strain evidence="7 8">SAORIC-165</strain>
    </source>
</reference>
<dbReference type="Gene3D" id="1.25.10.10">
    <property type="entry name" value="Leucine-rich Repeat Variant"/>
    <property type="match status" value="2"/>
</dbReference>
<dbReference type="InterPro" id="IPR011041">
    <property type="entry name" value="Quinoprot_gluc/sorb_DH_b-prop"/>
</dbReference>
<dbReference type="InterPro" id="IPR036909">
    <property type="entry name" value="Cyt_c-like_dom_sf"/>
</dbReference>
<evidence type="ECO:0000259" key="6">
    <source>
        <dbReference type="PROSITE" id="PS51007"/>
    </source>
</evidence>
<dbReference type="Gene3D" id="2.120.10.30">
    <property type="entry name" value="TolB, C-terminal domain"/>
    <property type="match status" value="1"/>
</dbReference>
<dbReference type="InterPro" id="IPR013427">
    <property type="entry name" value="Haem-bd_dom_put"/>
</dbReference>
<dbReference type="Pfam" id="PF13646">
    <property type="entry name" value="HEAT_2"/>
    <property type="match status" value="1"/>
</dbReference>
<evidence type="ECO:0000256" key="2">
    <source>
        <dbReference type="ARBA" id="ARBA00022723"/>
    </source>
</evidence>
<keyword evidence="3 4" id="KW-0408">Iron</keyword>
<dbReference type="AlphaFoldDB" id="A0A2S7U0H4"/>